<organism evidence="1 2">
    <name type="scientific">Bradyrhizobium erythrophlei</name>
    <dbReference type="NCBI Taxonomy" id="1437360"/>
    <lineage>
        <taxon>Bacteria</taxon>
        <taxon>Pseudomonadati</taxon>
        <taxon>Pseudomonadota</taxon>
        <taxon>Alphaproteobacteria</taxon>
        <taxon>Hyphomicrobiales</taxon>
        <taxon>Nitrobacteraceae</taxon>
        <taxon>Bradyrhizobium</taxon>
    </lineage>
</organism>
<proteinExistence type="predicted"/>
<dbReference type="Proteomes" id="UP000184096">
    <property type="component" value="Chromosome I"/>
</dbReference>
<dbReference type="AlphaFoldDB" id="A0A1M7TED8"/>
<gene>
    <name evidence="1" type="ORF">SAMN05444170_1496</name>
</gene>
<keyword evidence="2" id="KW-1185">Reference proteome</keyword>
<dbReference type="RefSeq" id="WP_072817328.1">
    <property type="nucleotide sequence ID" value="NZ_LT670849.1"/>
</dbReference>
<evidence type="ECO:0000313" key="1">
    <source>
        <dbReference type="EMBL" id="SHN69109.1"/>
    </source>
</evidence>
<protein>
    <submittedName>
        <fullName evidence="1">Uncharacterized protein</fullName>
    </submittedName>
</protein>
<sequence length="77" mass="9085">MTIMITTPSPLLADEFRRRDPDAFEILARLDCEFGDHPFNLRSEFLRYLDWPELRVLGAMTRLFAHEILIEIPESVH</sequence>
<evidence type="ECO:0000313" key="2">
    <source>
        <dbReference type="Proteomes" id="UP000184096"/>
    </source>
</evidence>
<dbReference type="EMBL" id="LT670849">
    <property type="protein sequence ID" value="SHN69109.1"/>
    <property type="molecule type" value="Genomic_DNA"/>
</dbReference>
<name>A0A1M7TED8_9BRAD</name>
<accession>A0A1M7TED8</accession>
<reference evidence="2" key="1">
    <citation type="submission" date="2016-11" db="EMBL/GenBank/DDBJ databases">
        <authorList>
            <person name="Varghese N."/>
            <person name="Submissions S."/>
        </authorList>
    </citation>
    <scope>NUCLEOTIDE SEQUENCE [LARGE SCALE GENOMIC DNA]</scope>
    <source>
        <strain evidence="2">GAS401</strain>
    </source>
</reference>